<dbReference type="EMBL" id="LR593886">
    <property type="protein sequence ID" value="VTR96125.1"/>
    <property type="molecule type" value="Genomic_DNA"/>
</dbReference>
<proteinExistence type="predicted"/>
<dbReference type="Proteomes" id="UP000464178">
    <property type="component" value="Chromosome"/>
</dbReference>
<evidence type="ECO:0000313" key="2">
    <source>
        <dbReference type="Proteomes" id="UP000464178"/>
    </source>
</evidence>
<dbReference type="KEGG" id="gms:SOIL9_15890"/>
<dbReference type="AlphaFoldDB" id="A0A6P2D6P6"/>
<name>A0A6P2D6P6_9BACT</name>
<keyword evidence="2" id="KW-1185">Reference proteome</keyword>
<gene>
    <name evidence="1" type="ORF">SOIL9_15890</name>
</gene>
<sequence>MGRKYYEPGLKGFVNKEYEDAKADLYACFVQRDCDFAKSNGFVGMVTIPNEIFI</sequence>
<organism evidence="1 2">
    <name type="scientific">Gemmata massiliana</name>
    <dbReference type="NCBI Taxonomy" id="1210884"/>
    <lineage>
        <taxon>Bacteria</taxon>
        <taxon>Pseudomonadati</taxon>
        <taxon>Planctomycetota</taxon>
        <taxon>Planctomycetia</taxon>
        <taxon>Gemmatales</taxon>
        <taxon>Gemmataceae</taxon>
        <taxon>Gemmata</taxon>
    </lineage>
</organism>
<accession>A0A6P2D6P6</accession>
<evidence type="ECO:0000313" key="1">
    <source>
        <dbReference type="EMBL" id="VTR96125.1"/>
    </source>
</evidence>
<dbReference type="RefSeq" id="WP_390698028.1">
    <property type="nucleotide sequence ID" value="NZ_LR593886.1"/>
</dbReference>
<reference evidence="1 2" key="1">
    <citation type="submission" date="2019-05" db="EMBL/GenBank/DDBJ databases">
        <authorList>
            <consortium name="Science for Life Laboratories"/>
        </authorList>
    </citation>
    <scope>NUCLEOTIDE SEQUENCE [LARGE SCALE GENOMIC DNA]</scope>
    <source>
        <strain evidence="1">Soil9</strain>
    </source>
</reference>
<protein>
    <submittedName>
        <fullName evidence="1">Restriction enzyme: Type II restriction enzyme</fullName>
    </submittedName>
</protein>